<dbReference type="Pfam" id="PF04149">
    <property type="entry name" value="DUF397"/>
    <property type="match status" value="1"/>
</dbReference>
<evidence type="ECO:0000313" key="2">
    <source>
        <dbReference type="EMBL" id="MFC4517683.1"/>
    </source>
</evidence>
<feature type="domain" description="DUF397" evidence="1">
    <location>
        <begin position="8"/>
        <end position="59"/>
    </location>
</feature>
<dbReference type="RefSeq" id="WP_358240469.1">
    <property type="nucleotide sequence ID" value="NZ_JBHSFS010000024.1"/>
</dbReference>
<evidence type="ECO:0000259" key="1">
    <source>
        <dbReference type="Pfam" id="PF04149"/>
    </source>
</evidence>
<accession>A0ABV9BUF7</accession>
<comment type="caution">
    <text evidence="2">The sequence shown here is derived from an EMBL/GenBank/DDBJ whole genome shotgun (WGS) entry which is preliminary data.</text>
</comment>
<name>A0ABV9BUF7_9ACTN</name>
<sequence length="64" mass="7312">MGDRIPRLHWHRSSFSGNPGQNCVEVACHLRKIWVRDSNSPNGSILRFSRPAWTEFLAELPPSP</sequence>
<keyword evidence="3" id="KW-1185">Reference proteome</keyword>
<proteinExistence type="predicted"/>
<evidence type="ECO:0000313" key="3">
    <source>
        <dbReference type="Proteomes" id="UP001595990"/>
    </source>
</evidence>
<organism evidence="2 3">
    <name type="scientific">Streptomyces ehimensis</name>
    <dbReference type="NCBI Taxonomy" id="68195"/>
    <lineage>
        <taxon>Bacteria</taxon>
        <taxon>Bacillati</taxon>
        <taxon>Actinomycetota</taxon>
        <taxon>Actinomycetes</taxon>
        <taxon>Kitasatosporales</taxon>
        <taxon>Streptomycetaceae</taxon>
        <taxon>Streptomyces</taxon>
    </lineage>
</organism>
<gene>
    <name evidence="2" type="ORF">ACFPEN_32825</name>
</gene>
<dbReference type="InterPro" id="IPR007278">
    <property type="entry name" value="DUF397"/>
</dbReference>
<protein>
    <submittedName>
        <fullName evidence="2">DUF397 domain-containing protein</fullName>
    </submittedName>
</protein>
<dbReference type="Proteomes" id="UP001595990">
    <property type="component" value="Unassembled WGS sequence"/>
</dbReference>
<reference evidence="3" key="1">
    <citation type="journal article" date="2019" name="Int. J. Syst. Evol. Microbiol.">
        <title>The Global Catalogue of Microorganisms (GCM) 10K type strain sequencing project: providing services to taxonomists for standard genome sequencing and annotation.</title>
        <authorList>
            <consortium name="The Broad Institute Genomics Platform"/>
            <consortium name="The Broad Institute Genome Sequencing Center for Infectious Disease"/>
            <person name="Wu L."/>
            <person name="Ma J."/>
        </authorList>
    </citation>
    <scope>NUCLEOTIDE SEQUENCE [LARGE SCALE GENOMIC DNA]</scope>
    <source>
        <strain evidence="3">CECT 8064</strain>
    </source>
</reference>
<dbReference type="EMBL" id="JBHSFS010000024">
    <property type="protein sequence ID" value="MFC4517683.1"/>
    <property type="molecule type" value="Genomic_DNA"/>
</dbReference>